<evidence type="ECO:0000313" key="2">
    <source>
        <dbReference type="Proteomes" id="UP000309561"/>
    </source>
</evidence>
<organism evidence="1 2">
    <name type="scientific">Sulfurimonas crateris</name>
    <dbReference type="NCBI Taxonomy" id="2574727"/>
    <lineage>
        <taxon>Bacteria</taxon>
        <taxon>Pseudomonadati</taxon>
        <taxon>Campylobacterota</taxon>
        <taxon>Epsilonproteobacteria</taxon>
        <taxon>Campylobacterales</taxon>
        <taxon>Sulfurimonadaceae</taxon>
        <taxon>Sulfurimonas</taxon>
    </lineage>
</organism>
<sequence>MKLLLLITLFATQYLFALVTISPVEIGDKPGFSSTIEAALETKRGNSDTDSYKASARVTYDSNTTYVSWAEISGAYGKANGEENTNKLFSHARYIHTITKEIVRGEAFLQLENDEFKHINSRALAGIGGRFKLKDIIEDSRGYLGLGAFYEDITYNNPLINPSEENIRANAYFAYSINFSSDSSIAYTLYYQPKLNDFSDNVQSHEVELKLSIYKNLFLKFTLSYDTDSKPPVSVERYDFTQNTSFIFNF</sequence>
<dbReference type="AlphaFoldDB" id="A0A4U2Z8Y8"/>
<protein>
    <submittedName>
        <fullName evidence="1">DUF481 domain-containing protein</fullName>
    </submittedName>
</protein>
<dbReference type="Proteomes" id="UP000309561">
    <property type="component" value="Unassembled WGS sequence"/>
</dbReference>
<accession>A0A4U2Z8Y8</accession>
<gene>
    <name evidence="1" type="ORF">FCU45_00560</name>
</gene>
<dbReference type="Pfam" id="PF04338">
    <property type="entry name" value="DUF481"/>
    <property type="match status" value="1"/>
</dbReference>
<proteinExistence type="predicted"/>
<comment type="caution">
    <text evidence="1">The sequence shown here is derived from an EMBL/GenBank/DDBJ whole genome shotgun (WGS) entry which is preliminary data.</text>
</comment>
<dbReference type="EMBL" id="SZPX01000001">
    <property type="protein sequence ID" value="TKI70916.1"/>
    <property type="molecule type" value="Genomic_DNA"/>
</dbReference>
<keyword evidence="2" id="KW-1185">Reference proteome</keyword>
<reference evidence="1 2" key="1">
    <citation type="submission" date="2019-04" db="EMBL/GenBank/DDBJ databases">
        <title>Sulfurimonas crateris sp. nov. a facultative anaerobic sulfur-oxidizing chemolithautotrophic bacterium isolated from a terrestrial mud vulcano.</title>
        <authorList>
            <person name="Ratnikova N.M."/>
            <person name="Slobodkin A.I."/>
            <person name="Merkel A.Y."/>
            <person name="Novikov A."/>
            <person name="Bonch-Osmolovskaya E.A."/>
            <person name="Slobodkina G.B."/>
        </authorList>
    </citation>
    <scope>NUCLEOTIDE SEQUENCE [LARGE SCALE GENOMIC DNA]</scope>
    <source>
        <strain evidence="1 2">SN118</strain>
    </source>
</reference>
<dbReference type="RefSeq" id="WP_137011229.1">
    <property type="nucleotide sequence ID" value="NZ_SZPX01000001.1"/>
</dbReference>
<dbReference type="InterPro" id="IPR007433">
    <property type="entry name" value="DUF481"/>
</dbReference>
<name>A0A4U2Z8Y8_9BACT</name>
<dbReference type="OrthoDB" id="5333575at2"/>
<evidence type="ECO:0000313" key="1">
    <source>
        <dbReference type="EMBL" id="TKI70916.1"/>
    </source>
</evidence>